<proteinExistence type="inferred from homology"/>
<dbReference type="CDD" id="cd03042">
    <property type="entry name" value="GST_N_Zeta"/>
    <property type="match status" value="1"/>
</dbReference>
<dbReference type="Pfam" id="PF13417">
    <property type="entry name" value="GST_N_3"/>
    <property type="match status" value="1"/>
</dbReference>
<sequence length="220" mass="25112">MLTLYSYWRSTAAWRVRLVLNLKQLAYQQEAVHLLQDGGEQRHAAYRALNPQGLVPLLVDGEQRIAQSLAIIEYLEETHPEPALLPRDAGARARIRSWSQFIVSEIHPLNNLRVLQYLEGELGLDENSRNSWYHHWIKEGLAALEKQVQQHLPIRQGGFSLGNRPGYFEACLVPQLYNARRFNCPLESYPTLVALDKRCQSLAAFSKAVPEMQPDAVLDT</sequence>
<dbReference type="SFLD" id="SFLDG00358">
    <property type="entry name" value="Main_(cytGST)"/>
    <property type="match status" value="1"/>
</dbReference>
<dbReference type="NCBIfam" id="TIGR01262">
    <property type="entry name" value="maiA"/>
    <property type="match status" value="1"/>
</dbReference>
<dbReference type="PROSITE" id="PS50404">
    <property type="entry name" value="GST_NTER"/>
    <property type="match status" value="1"/>
</dbReference>
<dbReference type="OrthoDB" id="509852at2"/>
<gene>
    <name evidence="4" type="ORF">SAMN02745752_02192</name>
</gene>
<accession>A0A1K1YDH4</accession>
<dbReference type="GO" id="GO:0016034">
    <property type="term" value="F:maleylacetoacetate isomerase activity"/>
    <property type="evidence" value="ECO:0007669"/>
    <property type="project" value="TreeGrafter"/>
</dbReference>
<keyword evidence="4" id="KW-0413">Isomerase</keyword>
<dbReference type="Gene3D" id="1.20.1050.10">
    <property type="match status" value="1"/>
</dbReference>
<dbReference type="GO" id="GO:0005737">
    <property type="term" value="C:cytoplasm"/>
    <property type="evidence" value="ECO:0007669"/>
    <property type="project" value="InterPro"/>
</dbReference>
<feature type="domain" description="GST N-terminal" evidence="2">
    <location>
        <begin position="1"/>
        <end position="83"/>
    </location>
</feature>
<dbReference type="Proteomes" id="UP000182350">
    <property type="component" value="Unassembled WGS sequence"/>
</dbReference>
<dbReference type="GO" id="GO:0006559">
    <property type="term" value="P:L-phenylalanine catabolic process"/>
    <property type="evidence" value="ECO:0007669"/>
    <property type="project" value="TreeGrafter"/>
</dbReference>
<protein>
    <submittedName>
        <fullName evidence="4">Maleylacetoacetate isomerase</fullName>
    </submittedName>
</protein>
<dbReference type="InterPro" id="IPR034333">
    <property type="entry name" value="GST_Zeta_N"/>
</dbReference>
<evidence type="ECO:0000313" key="5">
    <source>
        <dbReference type="Proteomes" id="UP000182350"/>
    </source>
</evidence>
<dbReference type="GO" id="GO:0006749">
    <property type="term" value="P:glutathione metabolic process"/>
    <property type="evidence" value="ECO:0007669"/>
    <property type="project" value="TreeGrafter"/>
</dbReference>
<reference evidence="4 5" key="1">
    <citation type="submission" date="2016-11" db="EMBL/GenBank/DDBJ databases">
        <authorList>
            <person name="Jaros S."/>
            <person name="Januszkiewicz K."/>
            <person name="Wedrychowicz H."/>
        </authorList>
    </citation>
    <scope>NUCLEOTIDE SEQUENCE [LARGE SCALE GENOMIC DNA]</scope>
    <source>
        <strain evidence="4 5">DSM 21637</strain>
    </source>
</reference>
<dbReference type="EMBL" id="FPJW01000008">
    <property type="protein sequence ID" value="SFX60066.1"/>
    <property type="molecule type" value="Genomic_DNA"/>
</dbReference>
<comment type="similarity">
    <text evidence="1">Belongs to the GST superfamily. Zeta family.</text>
</comment>
<evidence type="ECO:0000259" key="2">
    <source>
        <dbReference type="PROSITE" id="PS50404"/>
    </source>
</evidence>
<dbReference type="RefSeq" id="WP_072326504.1">
    <property type="nucleotide sequence ID" value="NZ_FPJW01000008.1"/>
</dbReference>
<dbReference type="Gene3D" id="3.40.30.10">
    <property type="entry name" value="Glutaredoxin"/>
    <property type="match status" value="1"/>
</dbReference>
<organism evidence="4 5">
    <name type="scientific">Marinospirillum alkaliphilum DSM 21637</name>
    <dbReference type="NCBI Taxonomy" id="1122209"/>
    <lineage>
        <taxon>Bacteria</taxon>
        <taxon>Pseudomonadati</taxon>
        <taxon>Pseudomonadota</taxon>
        <taxon>Gammaproteobacteria</taxon>
        <taxon>Oceanospirillales</taxon>
        <taxon>Oceanospirillaceae</taxon>
        <taxon>Marinospirillum</taxon>
    </lineage>
</organism>
<dbReference type="AlphaFoldDB" id="A0A1K1YDH4"/>
<dbReference type="SUPFAM" id="SSF52833">
    <property type="entry name" value="Thioredoxin-like"/>
    <property type="match status" value="1"/>
</dbReference>
<dbReference type="InterPro" id="IPR010987">
    <property type="entry name" value="Glutathione-S-Trfase_C-like"/>
</dbReference>
<dbReference type="InterPro" id="IPR004045">
    <property type="entry name" value="Glutathione_S-Trfase_N"/>
</dbReference>
<feature type="domain" description="GST C-terminal" evidence="3">
    <location>
        <begin position="88"/>
        <end position="218"/>
    </location>
</feature>
<dbReference type="GO" id="GO:0004364">
    <property type="term" value="F:glutathione transferase activity"/>
    <property type="evidence" value="ECO:0007669"/>
    <property type="project" value="TreeGrafter"/>
</dbReference>
<dbReference type="InterPro" id="IPR034330">
    <property type="entry name" value="GST_Zeta_C"/>
</dbReference>
<name>A0A1K1YDH4_9GAMM</name>
<dbReference type="CDD" id="cd03191">
    <property type="entry name" value="GST_C_Zeta"/>
    <property type="match status" value="1"/>
</dbReference>
<dbReference type="SUPFAM" id="SSF47616">
    <property type="entry name" value="GST C-terminal domain-like"/>
    <property type="match status" value="1"/>
</dbReference>
<evidence type="ECO:0000313" key="4">
    <source>
        <dbReference type="EMBL" id="SFX60066.1"/>
    </source>
</evidence>
<keyword evidence="5" id="KW-1185">Reference proteome</keyword>
<dbReference type="SFLD" id="SFLDS00019">
    <property type="entry name" value="Glutathione_Transferase_(cytos"/>
    <property type="match status" value="1"/>
</dbReference>
<dbReference type="STRING" id="1122209.SAMN02745752_02192"/>
<dbReference type="InterPro" id="IPR036282">
    <property type="entry name" value="Glutathione-S-Trfase_C_sf"/>
</dbReference>
<dbReference type="InterPro" id="IPR040079">
    <property type="entry name" value="Glutathione_S-Trfase"/>
</dbReference>
<evidence type="ECO:0000259" key="3">
    <source>
        <dbReference type="PROSITE" id="PS50405"/>
    </source>
</evidence>
<dbReference type="PANTHER" id="PTHR42673:SF21">
    <property type="entry name" value="GLUTATHIONE S-TRANSFERASE YFCF"/>
    <property type="match status" value="1"/>
</dbReference>
<dbReference type="PROSITE" id="PS50405">
    <property type="entry name" value="GST_CTER"/>
    <property type="match status" value="1"/>
</dbReference>
<evidence type="ECO:0000256" key="1">
    <source>
        <dbReference type="ARBA" id="ARBA00010007"/>
    </source>
</evidence>
<dbReference type="InterPro" id="IPR005955">
    <property type="entry name" value="GST_Zeta"/>
</dbReference>
<dbReference type="PANTHER" id="PTHR42673">
    <property type="entry name" value="MALEYLACETOACETATE ISOMERASE"/>
    <property type="match status" value="1"/>
</dbReference>
<dbReference type="InterPro" id="IPR036249">
    <property type="entry name" value="Thioredoxin-like_sf"/>
</dbReference>